<dbReference type="EMBL" id="JABBWG010000055">
    <property type="protein sequence ID" value="KAG1805202.1"/>
    <property type="molecule type" value="Genomic_DNA"/>
</dbReference>
<proteinExistence type="predicted"/>
<evidence type="ECO:0000313" key="2">
    <source>
        <dbReference type="Proteomes" id="UP000807769"/>
    </source>
</evidence>
<keyword evidence="2" id="KW-1185">Reference proteome</keyword>
<comment type="caution">
    <text evidence="1">The sequence shown here is derived from an EMBL/GenBank/DDBJ whole genome shotgun (WGS) entry which is preliminary data.</text>
</comment>
<gene>
    <name evidence="1" type="ORF">BJ212DRAFT_1304160</name>
</gene>
<dbReference type="Proteomes" id="UP000807769">
    <property type="component" value="Unassembled WGS sequence"/>
</dbReference>
<dbReference type="AlphaFoldDB" id="A0A9P7J6N1"/>
<protein>
    <submittedName>
        <fullName evidence="1">Uncharacterized protein</fullName>
    </submittedName>
</protein>
<dbReference type="GeneID" id="64627572"/>
<name>A0A9P7J6N1_9AGAM</name>
<organism evidence="1 2">
    <name type="scientific">Suillus subaureus</name>
    <dbReference type="NCBI Taxonomy" id="48587"/>
    <lineage>
        <taxon>Eukaryota</taxon>
        <taxon>Fungi</taxon>
        <taxon>Dikarya</taxon>
        <taxon>Basidiomycota</taxon>
        <taxon>Agaricomycotina</taxon>
        <taxon>Agaricomycetes</taxon>
        <taxon>Agaricomycetidae</taxon>
        <taxon>Boletales</taxon>
        <taxon>Suillineae</taxon>
        <taxon>Suillaceae</taxon>
        <taxon>Suillus</taxon>
    </lineage>
</organism>
<evidence type="ECO:0000313" key="1">
    <source>
        <dbReference type="EMBL" id="KAG1805202.1"/>
    </source>
</evidence>
<accession>A0A9P7J6N1</accession>
<reference evidence="1" key="1">
    <citation type="journal article" date="2020" name="New Phytol.">
        <title>Comparative genomics reveals dynamic genome evolution in host specialist ectomycorrhizal fungi.</title>
        <authorList>
            <person name="Lofgren L.A."/>
            <person name="Nguyen N.H."/>
            <person name="Vilgalys R."/>
            <person name="Ruytinx J."/>
            <person name="Liao H.L."/>
            <person name="Branco S."/>
            <person name="Kuo A."/>
            <person name="LaButti K."/>
            <person name="Lipzen A."/>
            <person name="Andreopoulos W."/>
            <person name="Pangilinan J."/>
            <person name="Riley R."/>
            <person name="Hundley H."/>
            <person name="Na H."/>
            <person name="Barry K."/>
            <person name="Grigoriev I.V."/>
            <person name="Stajich J.E."/>
            <person name="Kennedy P.G."/>
        </authorList>
    </citation>
    <scope>NUCLEOTIDE SEQUENCE</scope>
    <source>
        <strain evidence="1">MN1</strain>
    </source>
</reference>
<dbReference type="RefSeq" id="XP_041187124.1">
    <property type="nucleotide sequence ID" value="XM_041333555.1"/>
</dbReference>
<sequence length="106" mass="12160">MHFGGSRHAKAEMWSFYRARSGILDVLSRLGREEWLDLQYEGQISPGNTDPVVTCRHLIPLRCRREEYVITVEDTELVFHIEDNGGLCAEENQMENLAQLQPGDNV</sequence>